<gene>
    <name evidence="8" type="ORF">H9637_16955</name>
</gene>
<dbReference type="InterPro" id="IPR000385">
    <property type="entry name" value="MoaA_NifB_PqqE_Fe-S-bd_CS"/>
</dbReference>
<comment type="cofactor">
    <cofactor evidence="1">
        <name>[4Fe-4S] cluster</name>
        <dbReference type="ChEBI" id="CHEBI:49883"/>
    </cofactor>
</comment>
<evidence type="ECO:0000313" key="9">
    <source>
        <dbReference type="Proteomes" id="UP000627166"/>
    </source>
</evidence>
<dbReference type="PROSITE" id="PS01305">
    <property type="entry name" value="MOAA_NIFB_PQQE"/>
    <property type="match status" value="1"/>
</dbReference>
<dbReference type="PROSITE" id="PS51918">
    <property type="entry name" value="RADICAL_SAM"/>
    <property type="match status" value="1"/>
</dbReference>
<evidence type="ECO:0000313" key="8">
    <source>
        <dbReference type="EMBL" id="MBD8048698.1"/>
    </source>
</evidence>
<name>A0ABR8YXG5_9CLOT</name>
<evidence type="ECO:0000259" key="7">
    <source>
        <dbReference type="PROSITE" id="PS51918"/>
    </source>
</evidence>
<evidence type="ECO:0000256" key="6">
    <source>
        <dbReference type="ARBA" id="ARBA00023014"/>
    </source>
</evidence>
<dbReference type="PANTHER" id="PTHR43273:SF8">
    <property type="entry name" value="RADICAL SAM DOMAIN PROTEIN"/>
    <property type="match status" value="1"/>
</dbReference>
<dbReference type="SFLD" id="SFLDG01384">
    <property type="entry name" value="thioether_bond_formation_requi"/>
    <property type="match status" value="1"/>
</dbReference>
<dbReference type="InterPro" id="IPR013785">
    <property type="entry name" value="Aldolase_TIM"/>
</dbReference>
<dbReference type="InterPro" id="IPR058240">
    <property type="entry name" value="rSAM_sf"/>
</dbReference>
<organism evidence="8 9">
    <name type="scientific">Clostridium faecium</name>
    <dbReference type="NCBI Taxonomy" id="2762223"/>
    <lineage>
        <taxon>Bacteria</taxon>
        <taxon>Bacillati</taxon>
        <taxon>Bacillota</taxon>
        <taxon>Clostridia</taxon>
        <taxon>Eubacteriales</taxon>
        <taxon>Clostridiaceae</taxon>
        <taxon>Clostridium</taxon>
    </lineage>
</organism>
<keyword evidence="5" id="KW-0408">Iron</keyword>
<dbReference type="SUPFAM" id="SSF102114">
    <property type="entry name" value="Radical SAM enzymes"/>
    <property type="match status" value="1"/>
</dbReference>
<evidence type="ECO:0000256" key="2">
    <source>
        <dbReference type="ARBA" id="ARBA00022485"/>
    </source>
</evidence>
<sequence>MYLDSNKTKKDIENKITNLQIKISNTCNLNCKYCYANQGNYGKKDTLMSKETAKKLAEKINNIFPNIEKISFFGGEPLLNIEAVEIIVSELKNKKITYSLVSNTTIVNDNIINLLNNNNIKIISSLDGPQKFNDINRISNSNQGSYNIISQNLSKLLSQTKSLVMIEAVYSLPLYKEISKYELYKFFHEKFPTPFIGIGDVLTEDKELKLPEEYNLTRYNQIDIDIDFTINKILNNEFIPVNSIYDIISKFLGKKPQHHFVALD</sequence>
<dbReference type="SFLD" id="SFLDG01386">
    <property type="entry name" value="main_SPASM_domain-containing"/>
    <property type="match status" value="1"/>
</dbReference>
<dbReference type="EMBL" id="JACSQB010000165">
    <property type="protein sequence ID" value="MBD8048698.1"/>
    <property type="molecule type" value="Genomic_DNA"/>
</dbReference>
<evidence type="ECO:0000256" key="1">
    <source>
        <dbReference type="ARBA" id="ARBA00001966"/>
    </source>
</evidence>
<dbReference type="SFLD" id="SFLDG01067">
    <property type="entry name" value="SPASM/twitch_domain_containing"/>
    <property type="match status" value="1"/>
</dbReference>
<dbReference type="InterPro" id="IPR023867">
    <property type="entry name" value="Sulphatase_maturase_rSAM"/>
</dbReference>
<dbReference type="Pfam" id="PF04055">
    <property type="entry name" value="Radical_SAM"/>
    <property type="match status" value="1"/>
</dbReference>
<keyword evidence="9" id="KW-1185">Reference proteome</keyword>
<comment type="caution">
    <text evidence="8">The sequence shown here is derived from an EMBL/GenBank/DDBJ whole genome shotgun (WGS) entry which is preliminary data.</text>
</comment>
<feature type="domain" description="Radical SAM core" evidence="7">
    <location>
        <begin position="13"/>
        <end position="225"/>
    </location>
</feature>
<keyword evidence="3" id="KW-0949">S-adenosyl-L-methionine</keyword>
<dbReference type="Proteomes" id="UP000627166">
    <property type="component" value="Unassembled WGS sequence"/>
</dbReference>
<dbReference type="CDD" id="cd01335">
    <property type="entry name" value="Radical_SAM"/>
    <property type="match status" value="1"/>
</dbReference>
<proteinExistence type="predicted"/>
<reference evidence="8 9" key="1">
    <citation type="submission" date="2020-08" db="EMBL/GenBank/DDBJ databases">
        <title>A Genomic Blueprint of the Chicken Gut Microbiome.</title>
        <authorList>
            <person name="Gilroy R."/>
            <person name="Ravi A."/>
            <person name="Getino M."/>
            <person name="Pursley I."/>
            <person name="Horton D.L."/>
            <person name="Alikhan N.-F."/>
            <person name="Baker D."/>
            <person name="Gharbi K."/>
            <person name="Hall N."/>
            <person name="Watson M."/>
            <person name="Adriaenssens E.M."/>
            <person name="Foster-Nyarko E."/>
            <person name="Jarju S."/>
            <person name="Secka A."/>
            <person name="Antonio M."/>
            <person name="Oren A."/>
            <person name="Chaudhuri R."/>
            <person name="La Ragione R.M."/>
            <person name="Hildebrand F."/>
            <person name="Pallen M.J."/>
        </authorList>
    </citation>
    <scope>NUCLEOTIDE SEQUENCE [LARGE SCALE GENOMIC DNA]</scope>
    <source>
        <strain evidence="8 9">N37</strain>
    </source>
</reference>
<dbReference type="RefSeq" id="WP_191741637.1">
    <property type="nucleotide sequence ID" value="NZ_JACSQB010000165.1"/>
</dbReference>
<dbReference type="SFLD" id="SFLDS00029">
    <property type="entry name" value="Radical_SAM"/>
    <property type="match status" value="1"/>
</dbReference>
<dbReference type="PANTHER" id="PTHR43273">
    <property type="entry name" value="ANAEROBIC SULFATASE-MATURATING ENZYME HOMOLOG ASLB-RELATED"/>
    <property type="match status" value="1"/>
</dbReference>
<keyword evidence="2" id="KW-0004">4Fe-4S</keyword>
<evidence type="ECO:0000256" key="3">
    <source>
        <dbReference type="ARBA" id="ARBA00022691"/>
    </source>
</evidence>
<accession>A0ABR8YXG5</accession>
<dbReference type="Gene3D" id="3.20.20.70">
    <property type="entry name" value="Aldolase class I"/>
    <property type="match status" value="1"/>
</dbReference>
<keyword evidence="4" id="KW-0479">Metal-binding</keyword>
<protein>
    <submittedName>
        <fullName evidence="8">4Fe-4S cluster-binding domain-containing protein</fullName>
    </submittedName>
</protein>
<dbReference type="InterPro" id="IPR007197">
    <property type="entry name" value="rSAM"/>
</dbReference>
<evidence type="ECO:0000256" key="5">
    <source>
        <dbReference type="ARBA" id="ARBA00023004"/>
    </source>
</evidence>
<evidence type="ECO:0000256" key="4">
    <source>
        <dbReference type="ARBA" id="ARBA00022723"/>
    </source>
</evidence>
<keyword evidence="6" id="KW-0411">Iron-sulfur</keyword>